<dbReference type="Pfam" id="PF05056">
    <property type="entry name" value="DUF674"/>
    <property type="match status" value="1"/>
</dbReference>
<dbReference type="KEGG" id="egu:105044482"/>
<name>A0A6I9RBK7_ELAGV</name>
<gene>
    <name evidence="2" type="primary">LOC105044482</name>
</gene>
<organism evidence="1 2">
    <name type="scientific">Elaeis guineensis var. tenera</name>
    <name type="common">Oil palm</name>
    <dbReference type="NCBI Taxonomy" id="51953"/>
    <lineage>
        <taxon>Eukaryota</taxon>
        <taxon>Viridiplantae</taxon>
        <taxon>Streptophyta</taxon>
        <taxon>Embryophyta</taxon>
        <taxon>Tracheophyta</taxon>
        <taxon>Spermatophyta</taxon>
        <taxon>Magnoliopsida</taxon>
        <taxon>Liliopsida</taxon>
        <taxon>Arecaceae</taxon>
        <taxon>Arecoideae</taxon>
        <taxon>Cocoseae</taxon>
        <taxon>Elaeidinae</taxon>
        <taxon>Elaeis</taxon>
    </lineage>
</organism>
<sequence length="492" mass="54624">MSGSMKLSLKLLVDKEKSRVVFAESDKDFVDILFSFLTLPIGTIVRLLGKKSSLGAMDRLYESVENLDARYFQTAPCKTMLLRPRNVSGVQCEGLALRVDDLEPLVYYRCPKKGFTCGFSSVPGVRCPCGQVMEVPFLANNLDRAEGSDGVFVRGPTSFLVSDDLSVRPVSTDASLALFQKLGIEDGSVLQERNVELGAQEVLNLLKRSLVSKRPLTDIFLQEPDMIDDADKSLKSMMAVITQTRVKYRSTATDSKRINVKLFLSKESDKVVYAEAREDLVDQLFSFLTFPLGSILKLLDKHSSLGCIDNLYESVELLSNSYNYMKSKECYDMLLAPKLPPYFGCDNQLLDIGEMCSQTIKVGHQSLDGIKTRYSYEMNPKLQTSGTETGGGFAKGMMTFMVTDEMEVTPLSPISAVHVINKLMVPINGLEEAHASLGEAEALHLLRACLISRTVLSDVFSPSLLTLLHERWCCRNRSKTLPQGHPTTSLQL</sequence>
<evidence type="ECO:0000313" key="1">
    <source>
        <dbReference type="Proteomes" id="UP000504607"/>
    </source>
</evidence>
<proteinExistence type="predicted"/>
<dbReference type="FunCoup" id="A0A6I9RBK7">
    <property type="interactions" value="72"/>
</dbReference>
<accession>A0A6I9RBK7</accession>
<dbReference type="OrthoDB" id="1277335at2759"/>
<dbReference type="Proteomes" id="UP000504607">
    <property type="component" value="Chromosome 5"/>
</dbReference>
<dbReference type="InParanoid" id="A0A6I9RBK7"/>
<keyword evidence="1" id="KW-1185">Reference proteome</keyword>
<dbReference type="PANTHER" id="PTHR33103:SF27">
    <property type="entry name" value="OS04G0594700 PROTEIN"/>
    <property type="match status" value="1"/>
</dbReference>
<evidence type="ECO:0000313" key="2">
    <source>
        <dbReference type="RefSeq" id="XP_010920704.1"/>
    </source>
</evidence>
<reference evidence="2" key="1">
    <citation type="submission" date="2025-08" db="UniProtKB">
        <authorList>
            <consortium name="RefSeq"/>
        </authorList>
    </citation>
    <scope>IDENTIFICATION</scope>
</reference>
<dbReference type="PANTHER" id="PTHR33103">
    <property type="entry name" value="OS01G0153900 PROTEIN"/>
    <property type="match status" value="1"/>
</dbReference>
<protein>
    <submittedName>
        <fullName evidence="2">Uncharacterized protein LOC105044482</fullName>
    </submittedName>
</protein>
<dbReference type="InterPro" id="IPR007750">
    <property type="entry name" value="DUF674"/>
</dbReference>
<dbReference type="AlphaFoldDB" id="A0A6I9RBK7"/>
<dbReference type="RefSeq" id="XP_010920704.1">
    <property type="nucleotide sequence ID" value="XM_010922402.3"/>
</dbReference>
<dbReference type="GeneID" id="105044482"/>